<organism evidence="4 6">
    <name type="scientific">Arcobacter ellisii</name>
    <dbReference type="NCBI Taxonomy" id="913109"/>
    <lineage>
        <taxon>Bacteria</taxon>
        <taxon>Pseudomonadati</taxon>
        <taxon>Campylobacterota</taxon>
        <taxon>Epsilonproteobacteria</taxon>
        <taxon>Campylobacterales</taxon>
        <taxon>Arcobacteraceae</taxon>
        <taxon>Arcobacter</taxon>
    </lineage>
</organism>
<accession>A0A347UAH0</accession>
<proteinExistence type="predicted"/>
<dbReference type="Proteomes" id="UP000290588">
    <property type="component" value="Unassembled WGS sequence"/>
</dbReference>
<evidence type="ECO:0000313" key="3">
    <source>
        <dbReference type="EMBL" id="AXX95848.1"/>
    </source>
</evidence>
<evidence type="ECO:0000313" key="6">
    <source>
        <dbReference type="Proteomes" id="UP000290588"/>
    </source>
</evidence>
<name>A0A347UAH0_9BACT</name>
<dbReference type="EC" id="3.1.4.46" evidence="3"/>
<gene>
    <name evidence="3" type="primary">ugpQ</name>
    <name evidence="3" type="ORF">AELL_2216</name>
    <name evidence="4" type="ORF">CP962_10075</name>
</gene>
<reference evidence="3 5" key="2">
    <citation type="submission" date="2018-08" db="EMBL/GenBank/DDBJ databases">
        <title>Complete genome of the Arcobacter ellisii type strain LMG 26155.</title>
        <authorList>
            <person name="Miller W.G."/>
            <person name="Yee E."/>
            <person name="Bono J.L."/>
        </authorList>
    </citation>
    <scope>NUCLEOTIDE SEQUENCE [LARGE SCALE GENOMIC DNA]</scope>
    <source>
        <strain evidence="3 5">LMG 26155</strain>
    </source>
</reference>
<reference evidence="4 6" key="1">
    <citation type="submission" date="2017-09" db="EMBL/GenBank/DDBJ databases">
        <title>Genomics of the genus Arcobacter.</title>
        <authorList>
            <person name="Perez-Cataluna A."/>
            <person name="Figueras M.J."/>
            <person name="Salas-Masso N."/>
        </authorList>
    </citation>
    <scope>NUCLEOTIDE SEQUENCE [LARGE SCALE GENOMIC DNA]</scope>
    <source>
        <strain evidence="4 6">CECT 7837</strain>
    </source>
</reference>
<protein>
    <submittedName>
        <fullName evidence="3">Glycerophosphodiester phosphodiesterase</fullName>
        <ecNumber evidence="3">3.1.4.46</ecNumber>
    </submittedName>
</protein>
<dbReference type="PANTHER" id="PTHR46211">
    <property type="entry name" value="GLYCEROPHOSPHORYL DIESTER PHOSPHODIESTERASE"/>
    <property type="match status" value="1"/>
</dbReference>
<keyword evidence="3" id="KW-0378">Hydrolase</keyword>
<dbReference type="Gene3D" id="3.20.20.190">
    <property type="entry name" value="Phosphatidylinositol (PI) phosphodiesterase"/>
    <property type="match status" value="1"/>
</dbReference>
<dbReference type="KEGG" id="aell:AELL_2216"/>
<dbReference type="SUPFAM" id="SSF51695">
    <property type="entry name" value="PLC-like phosphodiesterases"/>
    <property type="match status" value="1"/>
</dbReference>
<dbReference type="Proteomes" id="UP000262582">
    <property type="component" value="Chromosome"/>
</dbReference>
<dbReference type="OrthoDB" id="9787897at2"/>
<evidence type="ECO:0000259" key="1">
    <source>
        <dbReference type="PROSITE" id="PS50032"/>
    </source>
</evidence>
<evidence type="ECO:0000313" key="5">
    <source>
        <dbReference type="Proteomes" id="UP000262582"/>
    </source>
</evidence>
<dbReference type="GO" id="GO:0008889">
    <property type="term" value="F:glycerophosphodiester phosphodiesterase activity"/>
    <property type="evidence" value="ECO:0007669"/>
    <property type="project" value="UniProtKB-EC"/>
</dbReference>
<dbReference type="InterPro" id="IPR001772">
    <property type="entry name" value="KA1_dom"/>
</dbReference>
<evidence type="ECO:0000313" key="4">
    <source>
        <dbReference type="EMBL" id="RXI29708.1"/>
    </source>
</evidence>
<evidence type="ECO:0000259" key="2">
    <source>
        <dbReference type="PROSITE" id="PS51704"/>
    </source>
</evidence>
<dbReference type="EMBL" id="CP032097">
    <property type="protein sequence ID" value="AXX95848.1"/>
    <property type="molecule type" value="Genomic_DNA"/>
</dbReference>
<dbReference type="RefSeq" id="WP_118918010.1">
    <property type="nucleotide sequence ID" value="NZ_CP032097.1"/>
</dbReference>
<dbReference type="AlphaFoldDB" id="A0A347UAH0"/>
<dbReference type="Pfam" id="PF03009">
    <property type="entry name" value="GDPD"/>
    <property type="match status" value="1"/>
</dbReference>
<dbReference type="InterPro" id="IPR017946">
    <property type="entry name" value="PLC-like_Pdiesterase_TIM-brl"/>
</dbReference>
<dbReference type="PROSITE" id="PS50032">
    <property type="entry name" value="KA1"/>
    <property type="match status" value="1"/>
</dbReference>
<feature type="domain" description="KA1" evidence="1">
    <location>
        <begin position="31"/>
        <end position="81"/>
    </location>
</feature>
<dbReference type="PANTHER" id="PTHR46211:SF1">
    <property type="entry name" value="GLYCEROPHOSPHODIESTER PHOSPHODIESTERASE, CYTOPLASMIC"/>
    <property type="match status" value="1"/>
</dbReference>
<sequence>MSLFKNKLIAHRGLHKNRVVPENSLLAFKKAIEKNYAIEFDINITKDNQIVVFHDDDLKRLCGKKEKIEELEFSFLNELKLYETEEKIPLFDDLLNLIKGEIPLIIEIKKHQNIGLLENILMKKLEKYEGNYFLCSFEKDILVWLKKNSSNKNRGLIFESVPKRVKKYETILFLYRYFKTKPSFVSLEDKLIDSSIFNFCKKRNLEVVVWTIKNEKSFKKIENRVSAVIFENFII</sequence>
<dbReference type="InterPro" id="IPR030395">
    <property type="entry name" value="GP_PDE_dom"/>
</dbReference>
<feature type="domain" description="GP-PDE" evidence="2">
    <location>
        <begin position="6"/>
        <end position="235"/>
    </location>
</feature>
<dbReference type="GO" id="GO:0006629">
    <property type="term" value="P:lipid metabolic process"/>
    <property type="evidence" value="ECO:0007669"/>
    <property type="project" value="InterPro"/>
</dbReference>
<dbReference type="PROSITE" id="PS51704">
    <property type="entry name" value="GP_PDE"/>
    <property type="match status" value="1"/>
</dbReference>
<keyword evidence="5" id="KW-1185">Reference proteome</keyword>
<dbReference type="EMBL" id="NXIG01000010">
    <property type="protein sequence ID" value="RXI29708.1"/>
    <property type="molecule type" value="Genomic_DNA"/>
</dbReference>